<dbReference type="InterPro" id="IPR036390">
    <property type="entry name" value="WH_DNA-bd_sf"/>
</dbReference>
<protein>
    <submittedName>
        <fullName evidence="2">MarR family transcriptional regulator</fullName>
    </submittedName>
</protein>
<dbReference type="EMBL" id="JAHWZY010000059">
    <property type="protein sequence ID" value="MEZ3182973.1"/>
    <property type="molecule type" value="Genomic_DNA"/>
</dbReference>
<sequence>MAHPVYTLNLTAAQRCTLEWLTCNGALYAPMEVDPKEIAEDCGNSMSTVYDALARLTALRLIQRTGEASIYRVNPRFFFAQNPEVAQLVLDALQAPDVEPDERAHQPRRTSPVTVRRRRQVRPVS</sequence>
<accession>A0ABV4J7Q1</accession>
<evidence type="ECO:0000313" key="3">
    <source>
        <dbReference type="Proteomes" id="UP001567537"/>
    </source>
</evidence>
<dbReference type="Proteomes" id="UP001567537">
    <property type="component" value="Unassembled WGS sequence"/>
</dbReference>
<dbReference type="SUPFAM" id="SSF46785">
    <property type="entry name" value="Winged helix' DNA-binding domain"/>
    <property type="match status" value="1"/>
</dbReference>
<evidence type="ECO:0000256" key="1">
    <source>
        <dbReference type="SAM" id="MobiDB-lite"/>
    </source>
</evidence>
<comment type="caution">
    <text evidence="2">The sequence shown here is derived from an EMBL/GenBank/DDBJ whole genome shotgun (WGS) entry which is preliminary data.</text>
</comment>
<reference evidence="2 3" key="1">
    <citation type="journal article" date="2021" name="Res Sq">
        <title>Streptomyces Pimoensis sp. nov., Isolated From the Taklimakan Desert in Xinjiang, China.</title>
        <authorList>
            <person name="Zhang P."/>
            <person name="Luo X."/>
            <person name="Luo X."/>
            <person name="Liu Z."/>
            <person name="Xia Z."/>
            <person name="Wan C."/>
            <person name="zhang L."/>
        </authorList>
    </citation>
    <scope>NUCLEOTIDE SEQUENCE [LARGE SCALE GENOMIC DNA]</scope>
    <source>
        <strain evidence="2 3">TRM75549</strain>
    </source>
</reference>
<name>A0ABV4J7Q1_9ACTN</name>
<proteinExistence type="predicted"/>
<gene>
    <name evidence="2" type="ORF">KYY02_31235</name>
</gene>
<organism evidence="2 3">
    <name type="scientific">Streptomyces pimonensis</name>
    <dbReference type="NCBI Taxonomy" id="2860288"/>
    <lineage>
        <taxon>Bacteria</taxon>
        <taxon>Bacillati</taxon>
        <taxon>Actinomycetota</taxon>
        <taxon>Actinomycetes</taxon>
        <taxon>Kitasatosporales</taxon>
        <taxon>Streptomycetaceae</taxon>
        <taxon>Streptomyces</taxon>
    </lineage>
</organism>
<dbReference type="Gene3D" id="1.10.10.10">
    <property type="entry name" value="Winged helix-like DNA-binding domain superfamily/Winged helix DNA-binding domain"/>
    <property type="match status" value="1"/>
</dbReference>
<dbReference type="InterPro" id="IPR036388">
    <property type="entry name" value="WH-like_DNA-bd_sf"/>
</dbReference>
<feature type="region of interest" description="Disordered" evidence="1">
    <location>
        <begin position="96"/>
        <end position="125"/>
    </location>
</feature>
<feature type="compositionally biased region" description="Basic residues" evidence="1">
    <location>
        <begin position="115"/>
        <end position="125"/>
    </location>
</feature>
<keyword evidence="3" id="KW-1185">Reference proteome</keyword>
<evidence type="ECO:0000313" key="2">
    <source>
        <dbReference type="EMBL" id="MEZ3182973.1"/>
    </source>
</evidence>